<reference evidence="1 2" key="1">
    <citation type="submission" date="2012-04" db="EMBL/GenBank/DDBJ databases">
        <title>The Genome Sequence of Saprolegnia declina VS20.</title>
        <authorList>
            <consortium name="The Broad Institute Genome Sequencing Platform"/>
            <person name="Russ C."/>
            <person name="Nusbaum C."/>
            <person name="Tyler B."/>
            <person name="van West P."/>
            <person name="Dieguez-Uribeondo J."/>
            <person name="de Bruijn I."/>
            <person name="Tripathy S."/>
            <person name="Jiang R."/>
            <person name="Young S.K."/>
            <person name="Zeng Q."/>
            <person name="Gargeya S."/>
            <person name="Fitzgerald M."/>
            <person name="Haas B."/>
            <person name="Abouelleil A."/>
            <person name="Alvarado L."/>
            <person name="Arachchi H.M."/>
            <person name="Berlin A."/>
            <person name="Chapman S.B."/>
            <person name="Goldberg J."/>
            <person name="Griggs A."/>
            <person name="Gujja S."/>
            <person name="Hansen M."/>
            <person name="Howarth C."/>
            <person name="Imamovic A."/>
            <person name="Larimer J."/>
            <person name="McCowen C."/>
            <person name="Montmayeur A."/>
            <person name="Murphy C."/>
            <person name="Neiman D."/>
            <person name="Pearson M."/>
            <person name="Priest M."/>
            <person name="Roberts A."/>
            <person name="Saif S."/>
            <person name="Shea T."/>
            <person name="Sisk P."/>
            <person name="Sykes S."/>
            <person name="Wortman J."/>
            <person name="Nusbaum C."/>
            <person name="Birren B."/>
        </authorList>
    </citation>
    <scope>NUCLEOTIDE SEQUENCE [LARGE SCALE GENOMIC DNA]</scope>
    <source>
        <strain evidence="1 2">VS20</strain>
    </source>
</reference>
<gene>
    <name evidence="1" type="ORF">SDRG_03388</name>
</gene>
<dbReference type="STRING" id="1156394.T0S929"/>
<dbReference type="RefSeq" id="XP_008607243.1">
    <property type="nucleotide sequence ID" value="XM_008609021.1"/>
</dbReference>
<proteinExistence type="predicted"/>
<dbReference type="Gene3D" id="3.40.50.10330">
    <property type="entry name" value="Probable inorganic polyphosphate/atp-NAD kinase, domain 1"/>
    <property type="match status" value="1"/>
</dbReference>
<sequence length="448" mass="48442">MQSNASSPVATADRLSTLEALPKPTGVRDRIRALHALKLAECPLPSPRTGVVEMPPSCWFRAFSCCRTRSERTTLHLSLRGLAWQRECISLDDLIGAVVDAPSPTCFTVHFARKTLTNDRVFCSSTFTTLTSDEAGAWVGDLRRLVEWHARVPQNSPRHIHVLLDPQIAGASATWVECAPYVHVARMTATVFDNVAPAKYGQRYSAEPKSVLPECILVVGDNATLEAVLNGFLAQGETTARAVLGSLPIALVPTFRDEPFSRGIRCPTPAAAVFCAIKRKTRTVDAMGMASLGGPVRISCTSTVYDVATDLPVTIGWDTFHAPTTIDPDQGAALQHQVEVASSYRGSHRRAWSGVFEAPEAPHMTTVTVAEVPELLSIAVTKTTPLGTEDIALSDGALDVRLTYARGCGSHFVTVRRGKSKHVVVTLPLRDPTSIYCLPHLLLVCSEA</sequence>
<dbReference type="InParanoid" id="T0S929"/>
<keyword evidence="2" id="KW-1185">Reference proteome</keyword>
<organism evidence="1 2">
    <name type="scientific">Saprolegnia diclina (strain VS20)</name>
    <dbReference type="NCBI Taxonomy" id="1156394"/>
    <lineage>
        <taxon>Eukaryota</taxon>
        <taxon>Sar</taxon>
        <taxon>Stramenopiles</taxon>
        <taxon>Oomycota</taxon>
        <taxon>Saprolegniomycetes</taxon>
        <taxon>Saprolegniales</taxon>
        <taxon>Saprolegniaceae</taxon>
        <taxon>Saprolegnia</taxon>
    </lineage>
</organism>
<dbReference type="VEuPathDB" id="FungiDB:SDRG_03388"/>
<dbReference type="Proteomes" id="UP000030762">
    <property type="component" value="Unassembled WGS sequence"/>
</dbReference>
<name>T0S929_SAPDV</name>
<evidence type="ECO:0000313" key="1">
    <source>
        <dbReference type="EMBL" id="EQC39182.1"/>
    </source>
</evidence>
<accession>T0S929</accession>
<dbReference type="AlphaFoldDB" id="T0S929"/>
<evidence type="ECO:0000313" key="2">
    <source>
        <dbReference type="Proteomes" id="UP000030762"/>
    </source>
</evidence>
<dbReference type="InterPro" id="IPR017438">
    <property type="entry name" value="ATP-NAD_kinase_N"/>
</dbReference>
<dbReference type="GeneID" id="19944115"/>
<dbReference type="EMBL" id="JH767139">
    <property type="protein sequence ID" value="EQC39182.1"/>
    <property type="molecule type" value="Genomic_DNA"/>
</dbReference>
<dbReference type="OrthoDB" id="61732at2759"/>
<protein>
    <submittedName>
        <fullName evidence="1">Uncharacterized protein</fullName>
    </submittedName>
</protein>